<dbReference type="PANTHER" id="PTHR47968">
    <property type="entry name" value="CENTROMERE PROTEIN E"/>
    <property type="match status" value="1"/>
</dbReference>
<feature type="compositionally biased region" description="Basic and acidic residues" evidence="6">
    <location>
        <begin position="209"/>
        <end position="236"/>
    </location>
</feature>
<organism evidence="8 9">
    <name type="scientific">Stereocaulon virgatum</name>
    <dbReference type="NCBI Taxonomy" id="373712"/>
    <lineage>
        <taxon>Eukaryota</taxon>
        <taxon>Fungi</taxon>
        <taxon>Dikarya</taxon>
        <taxon>Ascomycota</taxon>
        <taxon>Pezizomycotina</taxon>
        <taxon>Lecanoromycetes</taxon>
        <taxon>OSLEUM clade</taxon>
        <taxon>Lecanoromycetidae</taxon>
        <taxon>Lecanorales</taxon>
        <taxon>Lecanorineae</taxon>
        <taxon>Stereocaulaceae</taxon>
        <taxon>Stereocaulon</taxon>
    </lineage>
</organism>
<feature type="region of interest" description="Disordered" evidence="6">
    <location>
        <begin position="711"/>
        <end position="792"/>
    </location>
</feature>
<keyword evidence="9" id="KW-1185">Reference proteome</keyword>
<feature type="compositionally biased region" description="Low complexity" evidence="6">
    <location>
        <begin position="916"/>
        <end position="925"/>
    </location>
</feature>
<feature type="compositionally biased region" description="Polar residues" evidence="6">
    <location>
        <begin position="712"/>
        <end position="772"/>
    </location>
</feature>
<dbReference type="InterPro" id="IPR036961">
    <property type="entry name" value="Kinesin_motor_dom_sf"/>
</dbReference>
<evidence type="ECO:0000256" key="6">
    <source>
        <dbReference type="SAM" id="MobiDB-lite"/>
    </source>
</evidence>
<evidence type="ECO:0000256" key="5">
    <source>
        <dbReference type="PROSITE-ProRule" id="PRU00283"/>
    </source>
</evidence>
<comment type="similarity">
    <text evidence="5">Belongs to the TRAFAC class myosin-kinesin ATPase superfamily. Kinesin family.</text>
</comment>
<keyword evidence="3" id="KW-0175">Coiled coil</keyword>
<dbReference type="InterPro" id="IPR027640">
    <property type="entry name" value="Kinesin-like_fam"/>
</dbReference>
<evidence type="ECO:0000256" key="4">
    <source>
        <dbReference type="ARBA" id="ARBA00023175"/>
    </source>
</evidence>
<feature type="compositionally biased region" description="Polar residues" evidence="6">
    <location>
        <begin position="110"/>
        <end position="119"/>
    </location>
</feature>
<feature type="compositionally biased region" description="Low complexity" evidence="6">
    <location>
        <begin position="823"/>
        <end position="832"/>
    </location>
</feature>
<comment type="caution">
    <text evidence="8">The sequence shown here is derived from an EMBL/GenBank/DDBJ whole genome shotgun (WGS) entry which is preliminary data.</text>
</comment>
<dbReference type="InterPro" id="IPR001752">
    <property type="entry name" value="Kinesin_motor_dom"/>
</dbReference>
<evidence type="ECO:0000259" key="7">
    <source>
        <dbReference type="PROSITE" id="PS50067"/>
    </source>
</evidence>
<dbReference type="InterPro" id="IPR019821">
    <property type="entry name" value="Kinesin_motor_CS"/>
</dbReference>
<evidence type="ECO:0000313" key="9">
    <source>
        <dbReference type="Proteomes" id="UP001590950"/>
    </source>
</evidence>
<dbReference type="PANTHER" id="PTHR47968:SF75">
    <property type="entry name" value="CENTROMERE-ASSOCIATED PROTEIN E"/>
    <property type="match status" value="1"/>
</dbReference>
<proteinExistence type="inferred from homology"/>
<feature type="region of interest" description="Disordered" evidence="6">
    <location>
        <begin position="889"/>
        <end position="939"/>
    </location>
</feature>
<feature type="compositionally biased region" description="Low complexity" evidence="6">
    <location>
        <begin position="180"/>
        <end position="201"/>
    </location>
</feature>
<keyword evidence="2 5" id="KW-0067">ATP-binding</keyword>
<accession>A0ABR4AJT1</accession>
<feature type="compositionally biased region" description="Polar residues" evidence="6">
    <location>
        <begin position="53"/>
        <end position="75"/>
    </location>
</feature>
<keyword evidence="4 5" id="KW-0505">Motor protein</keyword>
<dbReference type="InterPro" id="IPR027417">
    <property type="entry name" value="P-loop_NTPase"/>
</dbReference>
<feature type="compositionally biased region" description="Polar residues" evidence="6">
    <location>
        <begin position="169"/>
        <end position="179"/>
    </location>
</feature>
<keyword evidence="1 5" id="KW-0547">Nucleotide-binding</keyword>
<reference evidence="8 9" key="1">
    <citation type="submission" date="2024-09" db="EMBL/GenBank/DDBJ databases">
        <title>Rethinking Asexuality: The Enigmatic Case of Functional Sexual Genes in Lepraria (Stereocaulaceae).</title>
        <authorList>
            <person name="Doellman M."/>
            <person name="Sun Y."/>
            <person name="Barcenas-Pena A."/>
            <person name="Lumbsch H.T."/>
            <person name="Grewe F."/>
        </authorList>
    </citation>
    <scope>NUCLEOTIDE SEQUENCE [LARGE SCALE GENOMIC DNA]</scope>
    <source>
        <strain evidence="8 9">Mercado 3170</strain>
    </source>
</reference>
<feature type="compositionally biased region" description="Polar residues" evidence="6">
    <location>
        <begin position="149"/>
        <end position="160"/>
    </location>
</feature>
<dbReference type="Gene3D" id="3.40.850.10">
    <property type="entry name" value="Kinesin motor domain"/>
    <property type="match status" value="1"/>
</dbReference>
<dbReference type="Proteomes" id="UP001590950">
    <property type="component" value="Unassembled WGS sequence"/>
</dbReference>
<feature type="binding site" evidence="5">
    <location>
        <begin position="317"/>
        <end position="324"/>
    </location>
    <ligand>
        <name>ATP</name>
        <dbReference type="ChEBI" id="CHEBI:30616"/>
    </ligand>
</feature>
<feature type="region of interest" description="Disordered" evidence="6">
    <location>
        <begin position="823"/>
        <end position="853"/>
    </location>
</feature>
<dbReference type="Pfam" id="PF00225">
    <property type="entry name" value="Kinesin"/>
    <property type="match status" value="1"/>
</dbReference>
<protein>
    <recommendedName>
        <fullName evidence="7">Kinesin motor domain-containing protein</fullName>
    </recommendedName>
</protein>
<dbReference type="PROSITE" id="PS00411">
    <property type="entry name" value="KINESIN_MOTOR_1"/>
    <property type="match status" value="1"/>
</dbReference>
<evidence type="ECO:0000256" key="2">
    <source>
        <dbReference type="ARBA" id="ARBA00022840"/>
    </source>
</evidence>
<evidence type="ECO:0000256" key="1">
    <source>
        <dbReference type="ARBA" id="ARBA00022741"/>
    </source>
</evidence>
<dbReference type="PROSITE" id="PS50067">
    <property type="entry name" value="KINESIN_MOTOR_2"/>
    <property type="match status" value="1"/>
</dbReference>
<feature type="region of interest" description="Disordered" evidence="6">
    <location>
        <begin position="630"/>
        <end position="669"/>
    </location>
</feature>
<gene>
    <name evidence="8" type="ORF">N7G274_001472</name>
</gene>
<feature type="region of interest" description="Disordered" evidence="6">
    <location>
        <begin position="1"/>
        <end position="239"/>
    </location>
</feature>
<evidence type="ECO:0000256" key="3">
    <source>
        <dbReference type="ARBA" id="ARBA00023054"/>
    </source>
</evidence>
<feature type="compositionally biased region" description="Polar residues" evidence="6">
    <location>
        <begin position="1"/>
        <end position="17"/>
    </location>
</feature>
<evidence type="ECO:0000313" key="8">
    <source>
        <dbReference type="EMBL" id="KAL2046025.1"/>
    </source>
</evidence>
<sequence length="1017" mass="109564">MASNIAQPALSPPTSALPQLPVSKLRTPSSTSPAPLKLGLRTPSKITKPVSLIASQTASSPNIPTLRSTSTSLSAGQGDGPPEEKEVRRSVSIANFPQPPKLRRTGIESKYSTAASSPSRGADSGEGRRGSLGVKRLKSKGSTDMLGRSYSTASTPSLLNGSGDGKAVSSVSGTRASNDLASLRSPPHSRSSSAQDSYSTSATTFEDNEEKRGRDEGDVEEEIKKMDSGKKEKEGKGNVLVSVRVRPDAGGDRTSGKDWLVDGRQSLVAYRGREGGDYYYDNVFAPYDQNHKVYDACAKRLVRRVMEGYHGTVFAYGMTGTGKTFSMQGTATSPGVIPLAITDIFSFIRETPHREFLLRVSYLEIYNEKIHDLLKSASEAGAGPGAPQQDEIKLREDPKRGVFASPLKEEIVQSPTQLLRVIARGDQSRRTNSTKYNAQSSRSHAVVQIVVESRERPLRGKGQSDKRAALVPGGVRVSTLSMIDLAGSERAAENKERRTEGAHINKSLLTLGTVIARLSGDKDSAGNPTDKDGKHLPYRDSKLTRLLQPALSGNSLVSILCTIQLGSQGSVATANGHTGETLNTLKFAARAKNNIVSHAKKAEEALGSGTDAGSRVLLERYRMEIQSLRNELDNQKKGQEDKGFGKSDEPPLDEEERKFEMEAEQRREEQMLEMQLARTALNDRIEHLNRLILSSKSSGVNASGKMSVLSMHPTSSMSHKSGSSARTLRSLHSSASHSTIGARPTSLQRTVSVGSTITATSEVENIQHSPISPQDHDDDSGGEFGDGTASSKAHIRALQADLADKNRYISTLEQRLLQAQRSSQSRASLLASPNSPRHRSSLEDPPNTTDLLREKDAEIADLRARLDDKDRMVGALQAAARHRDFADLASEPELISPPKPRRGSLHHSKDSKDSKVSASSGTSAHAFASPVSPVQLLSPHKEIEQEKAMKRKSIDEMTKILDGMIQDRVQTGGLVIGPNGVVRPVHERRKESLGGVPSVGALAAQLRPASTISEGGI</sequence>
<feature type="domain" description="Kinesin motor" evidence="7">
    <location>
        <begin position="238"/>
        <end position="594"/>
    </location>
</feature>
<dbReference type="SUPFAM" id="SSF52540">
    <property type="entry name" value="P-loop containing nucleoside triphosphate hydrolases"/>
    <property type="match status" value="1"/>
</dbReference>
<dbReference type="PRINTS" id="PR00380">
    <property type="entry name" value="KINESINHEAVY"/>
</dbReference>
<dbReference type="SMART" id="SM00129">
    <property type="entry name" value="KISc"/>
    <property type="match status" value="1"/>
</dbReference>
<dbReference type="EMBL" id="JBEFKJ010000004">
    <property type="protein sequence ID" value="KAL2046025.1"/>
    <property type="molecule type" value="Genomic_DNA"/>
</dbReference>
<name>A0ABR4AJT1_9LECA</name>